<comment type="subcellular location">
    <subcellularLocation>
        <location evidence="2">Nucleus</location>
    </subcellularLocation>
</comment>
<evidence type="ECO:0000259" key="8">
    <source>
        <dbReference type="Pfam" id="PF13359"/>
    </source>
</evidence>
<dbReference type="PANTHER" id="PTHR22930">
    <property type="match status" value="1"/>
</dbReference>
<evidence type="ECO:0000313" key="9">
    <source>
        <dbReference type="EMBL" id="KAF0711608.1"/>
    </source>
</evidence>
<dbReference type="OrthoDB" id="6576803at2759"/>
<keyword evidence="4" id="KW-0540">Nuclease</keyword>
<evidence type="ECO:0000256" key="6">
    <source>
        <dbReference type="ARBA" id="ARBA00022801"/>
    </source>
</evidence>
<keyword evidence="5" id="KW-0479">Metal-binding</keyword>
<comment type="similarity">
    <text evidence="3">Belongs to the HARBI1 family.</text>
</comment>
<dbReference type="GO" id="GO:0004518">
    <property type="term" value="F:nuclease activity"/>
    <property type="evidence" value="ECO:0007669"/>
    <property type="project" value="UniProtKB-KW"/>
</dbReference>
<keyword evidence="6" id="KW-0378">Hydrolase</keyword>
<protein>
    <submittedName>
        <fullName evidence="9">Protein ALP1-like</fullName>
    </submittedName>
</protein>
<proteinExistence type="inferred from homology"/>
<evidence type="ECO:0000256" key="5">
    <source>
        <dbReference type="ARBA" id="ARBA00022723"/>
    </source>
</evidence>
<evidence type="ECO:0000313" key="10">
    <source>
        <dbReference type="Proteomes" id="UP000478052"/>
    </source>
</evidence>
<comment type="cofactor">
    <cofactor evidence="1">
        <name>a divalent metal cation</name>
        <dbReference type="ChEBI" id="CHEBI:60240"/>
    </cofactor>
</comment>
<gene>
    <name evidence="9" type="ORF">FWK35_00027650</name>
</gene>
<dbReference type="InterPro" id="IPR045249">
    <property type="entry name" value="HARBI1-like"/>
</dbReference>
<accession>A0A6G0VW50</accession>
<sequence>RIIGEFKLKFGFESPCYHILLEIKFAYISHTGYLSTGTCFSALKFDFCVGRSTIGVIVKDTCKVIWSTLNSKEMPKPTTEDWVEISNIFYTKTNFPNCPGAIDGKHIRCKYPNDSGSLYFNYKKYVSIVLMAVVDANLNFVVIDVGSYGREEDSNVFKECAFGKQLYKDKLNIPEPVVLPNTSANPQPYMKRLLYIGPYPGRKLTDFRRVFNYRLSRAKRTVECAFRVLANKWRVLHTAIQVEPDFTDDIIKACCILHNFVRKRCGINYEDSETHNFEDIEARGTGTRSNGVEVRDYLANYFMGPGAF</sequence>
<keyword evidence="10" id="KW-1185">Reference proteome</keyword>
<dbReference type="AlphaFoldDB" id="A0A6G0VW50"/>
<dbReference type="Pfam" id="PF13359">
    <property type="entry name" value="DDE_Tnp_4"/>
    <property type="match status" value="1"/>
</dbReference>
<dbReference type="InterPro" id="IPR027806">
    <property type="entry name" value="HARBI1_dom"/>
</dbReference>
<feature type="domain" description="DDE Tnp4" evidence="8">
    <location>
        <begin position="102"/>
        <end position="259"/>
    </location>
</feature>
<dbReference type="EMBL" id="VUJU01011205">
    <property type="protein sequence ID" value="KAF0711608.1"/>
    <property type="molecule type" value="Genomic_DNA"/>
</dbReference>
<keyword evidence="7" id="KW-0539">Nucleus</keyword>
<feature type="non-terminal residue" evidence="9">
    <location>
        <position position="308"/>
    </location>
</feature>
<reference evidence="9 10" key="1">
    <citation type="submission" date="2019-08" db="EMBL/GenBank/DDBJ databases">
        <title>Whole genome of Aphis craccivora.</title>
        <authorList>
            <person name="Voronova N.V."/>
            <person name="Shulinski R.S."/>
            <person name="Bandarenka Y.V."/>
            <person name="Zhorov D.G."/>
            <person name="Warner D."/>
        </authorList>
    </citation>
    <scope>NUCLEOTIDE SEQUENCE [LARGE SCALE GENOMIC DNA]</scope>
    <source>
        <strain evidence="9">180601</strain>
        <tissue evidence="9">Whole Body</tissue>
    </source>
</reference>
<evidence type="ECO:0000256" key="2">
    <source>
        <dbReference type="ARBA" id="ARBA00004123"/>
    </source>
</evidence>
<dbReference type="PANTHER" id="PTHR22930:SF269">
    <property type="entry name" value="NUCLEASE HARBI1-LIKE PROTEIN"/>
    <property type="match status" value="1"/>
</dbReference>
<comment type="caution">
    <text evidence="9">The sequence shown here is derived from an EMBL/GenBank/DDBJ whole genome shotgun (WGS) entry which is preliminary data.</text>
</comment>
<name>A0A6G0VW50_APHCR</name>
<dbReference type="GO" id="GO:0046872">
    <property type="term" value="F:metal ion binding"/>
    <property type="evidence" value="ECO:0007669"/>
    <property type="project" value="UniProtKB-KW"/>
</dbReference>
<feature type="non-terminal residue" evidence="9">
    <location>
        <position position="1"/>
    </location>
</feature>
<evidence type="ECO:0000256" key="3">
    <source>
        <dbReference type="ARBA" id="ARBA00006958"/>
    </source>
</evidence>
<dbReference type="GO" id="GO:0016787">
    <property type="term" value="F:hydrolase activity"/>
    <property type="evidence" value="ECO:0007669"/>
    <property type="project" value="UniProtKB-KW"/>
</dbReference>
<evidence type="ECO:0000256" key="7">
    <source>
        <dbReference type="ARBA" id="ARBA00023242"/>
    </source>
</evidence>
<dbReference type="Proteomes" id="UP000478052">
    <property type="component" value="Unassembled WGS sequence"/>
</dbReference>
<evidence type="ECO:0000256" key="4">
    <source>
        <dbReference type="ARBA" id="ARBA00022722"/>
    </source>
</evidence>
<organism evidence="9 10">
    <name type="scientific">Aphis craccivora</name>
    <name type="common">Cowpea aphid</name>
    <dbReference type="NCBI Taxonomy" id="307492"/>
    <lineage>
        <taxon>Eukaryota</taxon>
        <taxon>Metazoa</taxon>
        <taxon>Ecdysozoa</taxon>
        <taxon>Arthropoda</taxon>
        <taxon>Hexapoda</taxon>
        <taxon>Insecta</taxon>
        <taxon>Pterygota</taxon>
        <taxon>Neoptera</taxon>
        <taxon>Paraneoptera</taxon>
        <taxon>Hemiptera</taxon>
        <taxon>Sternorrhyncha</taxon>
        <taxon>Aphidomorpha</taxon>
        <taxon>Aphidoidea</taxon>
        <taxon>Aphididae</taxon>
        <taxon>Aphidini</taxon>
        <taxon>Aphis</taxon>
        <taxon>Aphis</taxon>
    </lineage>
</organism>
<evidence type="ECO:0000256" key="1">
    <source>
        <dbReference type="ARBA" id="ARBA00001968"/>
    </source>
</evidence>
<dbReference type="GO" id="GO:0005634">
    <property type="term" value="C:nucleus"/>
    <property type="evidence" value="ECO:0007669"/>
    <property type="project" value="UniProtKB-SubCell"/>
</dbReference>